<dbReference type="AlphaFoldDB" id="U5QIW1"/>
<dbReference type="InterPro" id="IPR027268">
    <property type="entry name" value="Peptidase_M4/M1_CTD_sf"/>
</dbReference>
<dbReference type="PATRIC" id="fig|1183438.3.peg.2550"/>
<gene>
    <name evidence="2" type="ORF">GKIL_2590</name>
</gene>
<dbReference type="PIRSF" id="PIRSF016493">
    <property type="entry name" value="Glycyl_aminpptds"/>
    <property type="match status" value="1"/>
</dbReference>
<feature type="domain" description="PDZ" evidence="1">
    <location>
        <begin position="484"/>
        <end position="570"/>
    </location>
</feature>
<accession>U5QIW1</accession>
<dbReference type="InterPro" id="IPR024191">
    <property type="entry name" value="Peptidase_M61"/>
</dbReference>
<keyword evidence="3" id="KW-1185">Reference proteome</keyword>
<dbReference type="Proteomes" id="UP000017396">
    <property type="component" value="Chromosome"/>
</dbReference>
<dbReference type="Gene3D" id="2.30.42.10">
    <property type="match status" value="1"/>
</dbReference>
<name>U5QIW1_GLOK1</name>
<dbReference type="eggNOG" id="COG3975">
    <property type="taxonomic scope" value="Bacteria"/>
</dbReference>
<protein>
    <submittedName>
        <fullName evidence="2">Peptidase M61 domain-containing protein</fullName>
    </submittedName>
</protein>
<dbReference type="SUPFAM" id="SSF50156">
    <property type="entry name" value="PDZ domain-like"/>
    <property type="match status" value="1"/>
</dbReference>
<dbReference type="Gene3D" id="2.60.40.3650">
    <property type="match status" value="1"/>
</dbReference>
<evidence type="ECO:0000259" key="1">
    <source>
        <dbReference type="PROSITE" id="PS50106"/>
    </source>
</evidence>
<reference evidence="2 3" key="1">
    <citation type="journal article" date="2013" name="PLoS ONE">
        <title>Cultivation and Complete Genome Sequencing of Gloeobacter kilaueensis sp. nov., from a Lava Cave in Kilauea Caldera, Hawai'i.</title>
        <authorList>
            <person name="Saw J.H."/>
            <person name="Schatz M."/>
            <person name="Brown M.V."/>
            <person name="Kunkel D.D."/>
            <person name="Foster J.S."/>
            <person name="Shick H."/>
            <person name="Christensen S."/>
            <person name="Hou S."/>
            <person name="Wan X."/>
            <person name="Donachie S.P."/>
        </authorList>
    </citation>
    <scope>NUCLEOTIDE SEQUENCE [LARGE SCALE GENOMIC DNA]</scope>
    <source>
        <strain evidence="3">JS</strain>
    </source>
</reference>
<dbReference type="InterPro" id="IPR007963">
    <property type="entry name" value="Peptidase_M61_catalytic"/>
</dbReference>
<dbReference type="RefSeq" id="WP_023174029.1">
    <property type="nucleotide sequence ID" value="NC_022600.1"/>
</dbReference>
<sequence>MAPAGFAQPSSRPIILEVDATEAARQVFHAHLTIPVTPGETTLVYPKWIPGNHAATGPIRNLVNLKLKAGGQTIPWRRDLVEMHAFHLTVPAGVEQLEVNFDFLAGRNGTATTDKLAVIDWNTLVLYPDGNPSDSLTYTASLKLPSGWRYGTALPVAKEANGTIDFLPATLTTLIDSPLVSGQYYRKVELSPAGVNPTHQIDLVADSAEALAIKPRRIEQYKQLVSEAYALYGARHYRDYHFLWTLSDAIDGRGLEHHESSENGTDEQTFSDDTIFKANAGLLPHEYTHSWNGKYRRPADLATPDYLVPMKDDLLWVYEGLTQYLGWVLTGRSGLLGPDESRDGLALTAAAMDNRPGRSWRPLQDTADAAPLRDNTSRAWTTLRRSQDYYPEGLLIWLEADTLIRTKSGGKLSLNDFCRRFHGGPGGAPALKTYTFEEVVATLNAVVPYDWAQFLRTRLQSTAEGAPLGGIENGGWKLVYTPERSELFKASETEGKFTNLAYSIGLLVDNKEGTIIDVVPGKAAANAGIAPDMKLLAVNGRAWSPERLREAVAQTRTASAPLELLVTNKEYYRTYRLDYKEGEKYPHLERQKGSADLVSAILKPLVPPPK</sequence>
<evidence type="ECO:0000313" key="2">
    <source>
        <dbReference type="EMBL" id="AGY58836.1"/>
    </source>
</evidence>
<dbReference type="EMBL" id="CP003587">
    <property type="protein sequence ID" value="AGY58836.1"/>
    <property type="molecule type" value="Genomic_DNA"/>
</dbReference>
<evidence type="ECO:0000313" key="3">
    <source>
        <dbReference type="Proteomes" id="UP000017396"/>
    </source>
</evidence>
<dbReference type="KEGG" id="glj:GKIL_2590"/>
<dbReference type="PROSITE" id="PS50106">
    <property type="entry name" value="PDZ"/>
    <property type="match status" value="1"/>
</dbReference>
<dbReference type="Pfam" id="PF05299">
    <property type="entry name" value="Peptidase_M61"/>
    <property type="match status" value="1"/>
</dbReference>
<dbReference type="Gene3D" id="1.10.390.10">
    <property type="entry name" value="Neutral Protease Domain 2"/>
    <property type="match status" value="1"/>
</dbReference>
<dbReference type="STRING" id="1183438.GKIL_2590"/>
<dbReference type="InterPro" id="IPR036034">
    <property type="entry name" value="PDZ_sf"/>
</dbReference>
<organism evidence="2 3">
    <name type="scientific">Gloeobacter kilaueensis (strain ATCC BAA-2537 / CCAP 1431/1 / ULC 316 / JS1)</name>
    <dbReference type="NCBI Taxonomy" id="1183438"/>
    <lineage>
        <taxon>Bacteria</taxon>
        <taxon>Bacillati</taxon>
        <taxon>Cyanobacteriota</taxon>
        <taxon>Cyanophyceae</taxon>
        <taxon>Gloeobacterales</taxon>
        <taxon>Gloeobacteraceae</taxon>
        <taxon>Gloeobacter</taxon>
    </lineage>
</organism>
<dbReference type="Pfam" id="PF17899">
    <property type="entry name" value="Peptidase_M61_N"/>
    <property type="match status" value="1"/>
</dbReference>
<dbReference type="InterPro" id="IPR001478">
    <property type="entry name" value="PDZ"/>
</dbReference>
<proteinExistence type="predicted"/>
<dbReference type="InterPro" id="IPR040756">
    <property type="entry name" value="Peptidase_M61_N"/>
</dbReference>
<dbReference type="HOGENOM" id="CLU_435415_0_0_3"/>